<sequence>MSIKRTALKMFQIVMTIGHLVFVAFSSSHEHVSQAATLGSEHVQMDHDSNPVQGTHSETCRVHVACSLAAMPTSLQT</sequence>
<dbReference type="Proteomes" id="UP000244898">
    <property type="component" value="Unassembled WGS sequence"/>
</dbReference>
<dbReference type="AlphaFoldDB" id="A0A2R8CEI1"/>
<dbReference type="RefSeq" id="WP_108791692.1">
    <property type="nucleotide sequence ID" value="NZ_ONZG01000013.1"/>
</dbReference>
<gene>
    <name evidence="1" type="ORF">TRM7615_04380</name>
</gene>
<proteinExistence type="predicted"/>
<keyword evidence="2" id="KW-1185">Reference proteome</keyword>
<accession>A0A2R8CEI1</accession>
<evidence type="ECO:0000313" key="1">
    <source>
        <dbReference type="EMBL" id="SPJ30843.1"/>
    </source>
</evidence>
<protein>
    <submittedName>
        <fullName evidence="1">Uncharacterized protein</fullName>
    </submittedName>
</protein>
<dbReference type="EMBL" id="ONZG01000013">
    <property type="protein sequence ID" value="SPJ30843.1"/>
    <property type="molecule type" value="Genomic_DNA"/>
</dbReference>
<organism evidence="1 2">
    <name type="scientific">Falsiruegeria mediterranea M17</name>
    <dbReference type="NCBI Taxonomy" id="1200281"/>
    <lineage>
        <taxon>Bacteria</taxon>
        <taxon>Pseudomonadati</taxon>
        <taxon>Pseudomonadota</taxon>
        <taxon>Alphaproteobacteria</taxon>
        <taxon>Rhodobacterales</taxon>
        <taxon>Roseobacteraceae</taxon>
        <taxon>Falsiruegeria</taxon>
    </lineage>
</organism>
<evidence type="ECO:0000313" key="2">
    <source>
        <dbReference type="Proteomes" id="UP000244898"/>
    </source>
</evidence>
<name>A0A2R8CEI1_9RHOB</name>
<reference evidence="2" key="1">
    <citation type="submission" date="2018-03" db="EMBL/GenBank/DDBJ databases">
        <authorList>
            <person name="Rodrigo-Torres L."/>
            <person name="Arahal R. D."/>
            <person name="Lucena T."/>
        </authorList>
    </citation>
    <scope>NUCLEOTIDE SEQUENCE [LARGE SCALE GENOMIC DNA]</scope>
    <source>
        <strain evidence="2">CECT 7615</strain>
    </source>
</reference>